<keyword evidence="3" id="KW-1185">Reference proteome</keyword>
<reference evidence="2" key="1">
    <citation type="submission" date="2022-11" db="EMBL/GenBank/DDBJ databases">
        <authorList>
            <person name="Kikuchi T."/>
        </authorList>
    </citation>
    <scope>NUCLEOTIDE SEQUENCE</scope>
    <source>
        <strain evidence="2">PS1010</strain>
    </source>
</reference>
<dbReference type="GO" id="GO:0005739">
    <property type="term" value="C:mitochondrion"/>
    <property type="evidence" value="ECO:0007669"/>
    <property type="project" value="TreeGrafter"/>
</dbReference>
<gene>
    <name evidence="2" type="ORF">CAMP_LOCUS11996</name>
</gene>
<dbReference type="EMBL" id="CANHGI010000004">
    <property type="protein sequence ID" value="CAI5449359.1"/>
    <property type="molecule type" value="Genomic_DNA"/>
</dbReference>
<accession>A0A9P1IQU5</accession>
<dbReference type="PANTHER" id="PTHR15453">
    <property type="entry name" value="TUMOR SUPPRESSOR CANDIDATE 2"/>
    <property type="match status" value="1"/>
</dbReference>
<feature type="region of interest" description="Disordered" evidence="1">
    <location>
        <begin position="1"/>
        <end position="23"/>
    </location>
</feature>
<evidence type="ECO:0000313" key="2">
    <source>
        <dbReference type="EMBL" id="CAI5449359.1"/>
    </source>
</evidence>
<comment type="caution">
    <text evidence="2">The sequence shown here is derived from an EMBL/GenBank/DDBJ whole genome shotgun (WGS) entry which is preliminary data.</text>
</comment>
<proteinExistence type="predicted"/>
<dbReference type="Pfam" id="PF15000">
    <property type="entry name" value="TUSC2"/>
    <property type="match status" value="1"/>
</dbReference>
<evidence type="ECO:0000256" key="1">
    <source>
        <dbReference type="SAM" id="MobiDB-lite"/>
    </source>
</evidence>
<dbReference type="GO" id="GO:0051881">
    <property type="term" value="P:regulation of mitochondrial membrane potential"/>
    <property type="evidence" value="ECO:0007669"/>
    <property type="project" value="TreeGrafter"/>
</dbReference>
<sequence length="125" mass="14640">MGLTGSKKKENSSEETEKEEVCQQRNYIARTRARPDDMIAKYTEIFRTKGVLPEFFLVHESKSSQYVDEDGDVANEFYQETISDGEKHRLCRLMKNLRPKGKERYKIPRLKPDLPVVLWEIGTNQ</sequence>
<dbReference type="PANTHER" id="PTHR15453:SF8">
    <property type="entry name" value="TUMOR SUPPRESSOR CANDIDATE 2"/>
    <property type="match status" value="1"/>
</dbReference>
<dbReference type="AlphaFoldDB" id="A0A9P1IQU5"/>
<name>A0A9P1IQU5_9PELO</name>
<dbReference type="OrthoDB" id="9025707at2759"/>
<dbReference type="Proteomes" id="UP001152747">
    <property type="component" value="Unassembled WGS sequence"/>
</dbReference>
<protein>
    <submittedName>
        <fullName evidence="2">Uncharacterized protein</fullName>
    </submittedName>
</protein>
<organism evidence="2 3">
    <name type="scientific">Caenorhabditis angaria</name>
    <dbReference type="NCBI Taxonomy" id="860376"/>
    <lineage>
        <taxon>Eukaryota</taxon>
        <taxon>Metazoa</taxon>
        <taxon>Ecdysozoa</taxon>
        <taxon>Nematoda</taxon>
        <taxon>Chromadorea</taxon>
        <taxon>Rhabditida</taxon>
        <taxon>Rhabditina</taxon>
        <taxon>Rhabditomorpha</taxon>
        <taxon>Rhabditoidea</taxon>
        <taxon>Rhabditidae</taxon>
        <taxon>Peloderinae</taxon>
        <taxon>Caenorhabditis</taxon>
    </lineage>
</organism>
<dbReference type="InterPro" id="IPR029393">
    <property type="entry name" value="FUS1"/>
</dbReference>
<evidence type="ECO:0000313" key="3">
    <source>
        <dbReference type="Proteomes" id="UP001152747"/>
    </source>
</evidence>